<feature type="domain" description="RmlD-like substrate binding" evidence="1">
    <location>
        <begin position="1"/>
        <end position="290"/>
    </location>
</feature>
<dbReference type="PANTHER" id="PTHR10491:SF4">
    <property type="entry name" value="METHIONINE ADENOSYLTRANSFERASE 2 SUBUNIT BETA"/>
    <property type="match status" value="1"/>
</dbReference>
<dbReference type="AlphaFoldDB" id="S2EL48"/>
<protein>
    <submittedName>
        <fullName evidence="2">Putative dTDP-4-dehydrorhamnose reductase</fullName>
    </submittedName>
</protein>
<evidence type="ECO:0000259" key="1">
    <source>
        <dbReference type="Pfam" id="PF04321"/>
    </source>
</evidence>
<accession>S2EL48</accession>
<dbReference type="RefSeq" id="WP_010192615.1">
    <property type="nucleotide sequence ID" value="NZ_AHJG01000193.1"/>
</dbReference>
<dbReference type="SUPFAM" id="SSF51735">
    <property type="entry name" value="NAD(P)-binding Rossmann-fold domains"/>
    <property type="match status" value="1"/>
</dbReference>
<name>S2EL48_9ARCH</name>
<dbReference type="PANTHER" id="PTHR10491">
    <property type="entry name" value="DTDP-4-DEHYDRORHAMNOSE REDUCTASE"/>
    <property type="match status" value="1"/>
</dbReference>
<sequence length="296" mass="33690">MKYVVTGSAGLIGNQLVSDLEQSGQTVYSCYNKHKPLHGIPTKLDLLNLKEISNVLRKLQPDVIIHLAALTDVEKCESEPNLAYLINTKATEHIVKETNQIGCFLTYLSTDYVFDGKKGLYYEDDFPNPLNQYGKTKLEGEKAVEHCISHWSIIRTSTPFGNHLIKQTFPLWIIENIKKNNMLNLIEDQFTTPTYVPNLTKMIIDVTTNNLVGYFHLSGSTRISRYSFAKMIADKLNLDKSFLKPVKMDMMQWKAKRPSDSSLNVSKANSILTQKPLPIEQSLDEYLSQFTDSLYL</sequence>
<dbReference type="Proteomes" id="UP000014065">
    <property type="component" value="Unassembled WGS sequence"/>
</dbReference>
<comment type="caution">
    <text evidence="2">The sequence shown here is derived from an EMBL/GenBank/DDBJ whole genome shotgun (WGS) entry which is preliminary data.</text>
</comment>
<dbReference type="InterPro" id="IPR036291">
    <property type="entry name" value="NAD(P)-bd_dom_sf"/>
</dbReference>
<reference evidence="2 3" key="1">
    <citation type="journal article" date="2012" name="J. Bacteriol.">
        <title>Genome Sequence of "Candidatus Nitrosoarchaeum limnia" BG20, a Low-Salinity Ammonia-Oxidizing Archaeon from the San Francisco Bay Estuary.</title>
        <authorList>
            <person name="Mosier A.C."/>
            <person name="Allen E.E."/>
            <person name="Kim M."/>
            <person name="Ferriera S."/>
            <person name="Francis C.A."/>
        </authorList>
    </citation>
    <scope>NUCLEOTIDE SEQUENCE [LARGE SCALE GENOMIC DNA]</scope>
    <source>
        <strain evidence="2 3">BG20</strain>
    </source>
</reference>
<dbReference type="InterPro" id="IPR005913">
    <property type="entry name" value="dTDP_dehydrorham_reduct"/>
</dbReference>
<dbReference type="InterPro" id="IPR029903">
    <property type="entry name" value="RmlD-like-bd"/>
</dbReference>
<evidence type="ECO:0000313" key="3">
    <source>
        <dbReference type="Proteomes" id="UP000014065"/>
    </source>
</evidence>
<dbReference type="Gene3D" id="3.40.50.720">
    <property type="entry name" value="NAD(P)-binding Rossmann-like Domain"/>
    <property type="match status" value="1"/>
</dbReference>
<dbReference type="PATRIC" id="fig|859192.6.peg.1419"/>
<dbReference type="EMBL" id="AHJG01000193">
    <property type="protein sequence ID" value="EPA05347.1"/>
    <property type="molecule type" value="Genomic_DNA"/>
</dbReference>
<proteinExistence type="predicted"/>
<dbReference type="Pfam" id="PF04321">
    <property type="entry name" value="RmlD_sub_bind"/>
    <property type="match status" value="1"/>
</dbReference>
<keyword evidence="3" id="KW-1185">Reference proteome</keyword>
<organism evidence="2 3">
    <name type="scientific">Candidatus Nitrosarchaeum limnium BG20</name>
    <dbReference type="NCBI Taxonomy" id="859192"/>
    <lineage>
        <taxon>Archaea</taxon>
        <taxon>Nitrososphaerota</taxon>
        <taxon>Nitrososphaeria</taxon>
        <taxon>Nitrosopumilales</taxon>
        <taxon>Nitrosopumilaceae</taxon>
        <taxon>Nitrosarchaeum</taxon>
    </lineage>
</organism>
<dbReference type="NCBIfam" id="TIGR01214">
    <property type="entry name" value="rmlD"/>
    <property type="match status" value="1"/>
</dbReference>
<gene>
    <name evidence="2" type="ORF">BG20_I0143</name>
</gene>
<dbReference type="CDD" id="cd05254">
    <property type="entry name" value="dTDP_HR_like_SDR_e"/>
    <property type="match status" value="1"/>
</dbReference>
<evidence type="ECO:0000313" key="2">
    <source>
        <dbReference type="EMBL" id="EPA05347.1"/>
    </source>
</evidence>
<dbReference type="OrthoDB" id="4907at2157"/>